<reference evidence="1" key="1">
    <citation type="submission" date="2020-07" db="EMBL/GenBank/DDBJ databases">
        <title>Multicomponent nature underlies the extraordinary mechanical properties of spider dragline silk.</title>
        <authorList>
            <person name="Kono N."/>
            <person name="Nakamura H."/>
            <person name="Mori M."/>
            <person name="Yoshida Y."/>
            <person name="Ohtoshi R."/>
            <person name="Malay A.D."/>
            <person name="Moran D.A.P."/>
            <person name="Tomita M."/>
            <person name="Numata K."/>
            <person name="Arakawa K."/>
        </authorList>
    </citation>
    <scope>NUCLEOTIDE SEQUENCE</scope>
</reference>
<dbReference type="AlphaFoldDB" id="A0A8X6FVI4"/>
<dbReference type="Proteomes" id="UP000887116">
    <property type="component" value="Unassembled WGS sequence"/>
</dbReference>
<dbReference type="OrthoDB" id="338614at2759"/>
<evidence type="ECO:0000313" key="1">
    <source>
        <dbReference type="EMBL" id="GFQ68098.1"/>
    </source>
</evidence>
<accession>A0A8X6FVI4</accession>
<name>A0A8X6FVI4_TRICU</name>
<comment type="caution">
    <text evidence="1">The sequence shown here is derived from an EMBL/GenBank/DDBJ whole genome shotgun (WGS) entry which is preliminary data.</text>
</comment>
<feature type="non-terminal residue" evidence="1">
    <location>
        <position position="95"/>
    </location>
</feature>
<organism evidence="1 2">
    <name type="scientific">Trichonephila clavata</name>
    <name type="common">Joro spider</name>
    <name type="synonym">Nephila clavata</name>
    <dbReference type="NCBI Taxonomy" id="2740835"/>
    <lineage>
        <taxon>Eukaryota</taxon>
        <taxon>Metazoa</taxon>
        <taxon>Ecdysozoa</taxon>
        <taxon>Arthropoda</taxon>
        <taxon>Chelicerata</taxon>
        <taxon>Arachnida</taxon>
        <taxon>Araneae</taxon>
        <taxon>Araneomorphae</taxon>
        <taxon>Entelegynae</taxon>
        <taxon>Araneoidea</taxon>
        <taxon>Nephilidae</taxon>
        <taxon>Trichonephila</taxon>
    </lineage>
</organism>
<dbReference type="EMBL" id="BMAO01000630">
    <property type="protein sequence ID" value="GFQ68098.1"/>
    <property type="molecule type" value="Genomic_DNA"/>
</dbReference>
<keyword evidence="2" id="KW-1185">Reference proteome</keyword>
<sequence length="95" mass="10527">ALAPAAIKEPNSSTNDDYSTQLGIVPHQIRGFLYTFQNSILLSKSYNKCTACSLKVIEEYRKNGSDFVVKAMNSSQYLEDITGLSKLMENITGDE</sequence>
<dbReference type="Gene3D" id="3.40.50.720">
    <property type="entry name" value="NAD(P)-binding Rossmann-like Domain"/>
    <property type="match status" value="1"/>
</dbReference>
<gene>
    <name evidence="1" type="primary">atg7</name>
    <name evidence="1" type="ORF">TNCT_372931</name>
</gene>
<evidence type="ECO:0000313" key="2">
    <source>
        <dbReference type="Proteomes" id="UP000887116"/>
    </source>
</evidence>
<protein>
    <submittedName>
        <fullName evidence="1">Ubiquitin-like modifier-activating enzyme atg7</fullName>
    </submittedName>
</protein>
<proteinExistence type="predicted"/>
<feature type="non-terminal residue" evidence="1">
    <location>
        <position position="1"/>
    </location>
</feature>